<evidence type="ECO:0000256" key="5">
    <source>
        <dbReference type="ARBA" id="ARBA00022842"/>
    </source>
</evidence>
<organism evidence="8 9">
    <name type="scientific">Candidatus Uhrbacteria bacterium CG10_big_fil_rev_8_21_14_0_10_48_16</name>
    <dbReference type="NCBI Taxonomy" id="1975038"/>
    <lineage>
        <taxon>Bacteria</taxon>
        <taxon>Candidatus Uhriibacteriota</taxon>
    </lineage>
</organism>
<dbReference type="NCBIfam" id="TIGR01573">
    <property type="entry name" value="cas2"/>
    <property type="match status" value="1"/>
</dbReference>
<evidence type="ECO:0000256" key="1">
    <source>
        <dbReference type="ARBA" id="ARBA00022722"/>
    </source>
</evidence>
<keyword evidence="5" id="KW-0460">Magnesium</keyword>
<keyword evidence="4" id="KW-0378">Hydrolase</keyword>
<dbReference type="Pfam" id="PF20803">
    <property type="entry name" value="PaaX_M"/>
    <property type="match status" value="1"/>
</dbReference>
<accession>A0A2M8LHB7</accession>
<evidence type="ECO:0000313" key="8">
    <source>
        <dbReference type="EMBL" id="PJE76843.1"/>
    </source>
</evidence>
<evidence type="ECO:0000256" key="4">
    <source>
        <dbReference type="ARBA" id="ARBA00022801"/>
    </source>
</evidence>
<keyword evidence="3 8" id="KW-0255">Endonuclease</keyword>
<keyword evidence="1" id="KW-0540">Nuclease</keyword>
<dbReference type="InterPro" id="IPR048846">
    <property type="entry name" value="PaaX-like_central"/>
</dbReference>
<dbReference type="EMBL" id="PFEU01000009">
    <property type="protein sequence ID" value="PJE76843.1"/>
    <property type="molecule type" value="Genomic_DNA"/>
</dbReference>
<reference evidence="9" key="1">
    <citation type="submission" date="2017-09" db="EMBL/GenBank/DDBJ databases">
        <title>Depth-based differentiation of microbial function through sediment-hosted aquifers and enrichment of novel symbionts in the deep terrestrial subsurface.</title>
        <authorList>
            <person name="Probst A.J."/>
            <person name="Ladd B."/>
            <person name="Jarett J.K."/>
            <person name="Geller-Mcgrath D.E."/>
            <person name="Sieber C.M.K."/>
            <person name="Emerson J.B."/>
            <person name="Anantharaman K."/>
            <person name="Thomas B.C."/>
            <person name="Malmstrom R."/>
            <person name="Stieglmeier M."/>
            <person name="Klingl A."/>
            <person name="Woyke T."/>
            <person name="Ryan C.M."/>
            <person name="Banfield J.F."/>
        </authorList>
    </citation>
    <scope>NUCLEOTIDE SEQUENCE [LARGE SCALE GENOMIC DNA]</scope>
</reference>
<dbReference type="AlphaFoldDB" id="A0A2M8LHB7"/>
<gene>
    <name evidence="8" type="primary">cas2</name>
    <name evidence="8" type="ORF">COV05_02355</name>
</gene>
<sequence length="171" mass="20271">MTKRNEVFQEILDVITEGGGLLMEWMENPHALRRRIRGTIPSEEWDRLFADKRKKRALRRLRKKKWIENKQKGNEIVFDLSNDAVIEYLKLSISQVNLNTHHNETLVIFDIPEVARNARQRFRRLLKKLGFRQAQLSVWSSLKDISPQMHSLITVLGIQKWVNVYRAILLN</sequence>
<dbReference type="Proteomes" id="UP000231436">
    <property type="component" value="Unassembled WGS sequence"/>
</dbReference>
<evidence type="ECO:0000313" key="9">
    <source>
        <dbReference type="Proteomes" id="UP000231436"/>
    </source>
</evidence>
<feature type="domain" description="Transcriptional repressor PaaX-like central Cas2-like" evidence="7">
    <location>
        <begin position="105"/>
        <end position="167"/>
    </location>
</feature>
<evidence type="ECO:0000256" key="2">
    <source>
        <dbReference type="ARBA" id="ARBA00022723"/>
    </source>
</evidence>
<evidence type="ECO:0000259" key="7">
    <source>
        <dbReference type="Pfam" id="PF20803"/>
    </source>
</evidence>
<evidence type="ECO:0000256" key="6">
    <source>
        <dbReference type="ARBA" id="ARBA00023118"/>
    </source>
</evidence>
<evidence type="ECO:0000256" key="3">
    <source>
        <dbReference type="ARBA" id="ARBA00022759"/>
    </source>
</evidence>
<dbReference type="GO" id="GO:0043571">
    <property type="term" value="P:maintenance of CRISPR repeat elements"/>
    <property type="evidence" value="ECO:0007669"/>
    <property type="project" value="InterPro"/>
</dbReference>
<name>A0A2M8LHB7_9BACT</name>
<keyword evidence="2" id="KW-0479">Metal-binding</keyword>
<dbReference type="InterPro" id="IPR021127">
    <property type="entry name" value="CRISPR_associated_Cas2"/>
</dbReference>
<dbReference type="SUPFAM" id="SSF143430">
    <property type="entry name" value="TTP0101/SSO1404-like"/>
    <property type="match status" value="1"/>
</dbReference>
<keyword evidence="6" id="KW-0051">Antiviral defense</keyword>
<protein>
    <submittedName>
        <fullName evidence="8">CRISPR-associated endonuclease Cas2</fullName>
    </submittedName>
</protein>
<dbReference type="GO" id="GO:0004521">
    <property type="term" value="F:RNA endonuclease activity"/>
    <property type="evidence" value="ECO:0007669"/>
    <property type="project" value="InterPro"/>
</dbReference>
<proteinExistence type="predicted"/>
<comment type="caution">
    <text evidence="8">The sequence shown here is derived from an EMBL/GenBank/DDBJ whole genome shotgun (WGS) entry which is preliminary data.</text>
</comment>